<feature type="signal peptide" evidence="7">
    <location>
        <begin position="1"/>
        <end position="34"/>
    </location>
</feature>
<dbReference type="Proteomes" id="UP000656804">
    <property type="component" value="Unassembled WGS sequence"/>
</dbReference>
<dbReference type="InterPro" id="IPR002524">
    <property type="entry name" value="Cation_efflux"/>
</dbReference>
<evidence type="ECO:0000256" key="3">
    <source>
        <dbReference type="ARBA" id="ARBA00022692"/>
    </source>
</evidence>
<dbReference type="GO" id="GO:0008324">
    <property type="term" value="F:monoatomic cation transmembrane transporter activity"/>
    <property type="evidence" value="ECO:0007669"/>
    <property type="project" value="InterPro"/>
</dbReference>
<dbReference type="InterPro" id="IPR040177">
    <property type="entry name" value="SLC30A9"/>
</dbReference>
<dbReference type="NCBIfam" id="TIGR01297">
    <property type="entry name" value="CDF"/>
    <property type="match status" value="1"/>
</dbReference>
<evidence type="ECO:0000259" key="8">
    <source>
        <dbReference type="Pfam" id="PF01545"/>
    </source>
</evidence>
<dbReference type="Pfam" id="PF01545">
    <property type="entry name" value="Cation_efflux"/>
    <property type="match status" value="1"/>
</dbReference>
<reference evidence="9" key="1">
    <citation type="submission" date="2020-11" db="EMBL/GenBank/DDBJ databases">
        <title>Nocardioides sp. CBS4Y-1, whole genome shotgun sequence.</title>
        <authorList>
            <person name="Tuo L."/>
        </authorList>
    </citation>
    <scope>NUCLEOTIDE SEQUENCE</scope>
    <source>
        <strain evidence="9">CBS4Y-1</strain>
    </source>
</reference>
<dbReference type="GO" id="GO:0016020">
    <property type="term" value="C:membrane"/>
    <property type="evidence" value="ECO:0007669"/>
    <property type="project" value="UniProtKB-SubCell"/>
</dbReference>
<evidence type="ECO:0000256" key="1">
    <source>
        <dbReference type="ARBA" id="ARBA00004141"/>
    </source>
</evidence>
<keyword evidence="2" id="KW-0813">Transport</keyword>
<evidence type="ECO:0000256" key="2">
    <source>
        <dbReference type="ARBA" id="ARBA00022448"/>
    </source>
</evidence>
<evidence type="ECO:0000256" key="6">
    <source>
        <dbReference type="SAM" id="Phobius"/>
    </source>
</evidence>
<proteinExistence type="predicted"/>
<feature type="chain" id="PRO_5036698106" evidence="7">
    <location>
        <begin position="35"/>
        <end position="304"/>
    </location>
</feature>
<comment type="caution">
    <text evidence="9">The sequence shown here is derived from an EMBL/GenBank/DDBJ whole genome shotgun (WGS) entry which is preliminary data.</text>
</comment>
<organism evidence="9 10">
    <name type="scientific">Nocardioides acrostichi</name>
    <dbReference type="NCBI Taxonomy" id="2784339"/>
    <lineage>
        <taxon>Bacteria</taxon>
        <taxon>Bacillati</taxon>
        <taxon>Actinomycetota</taxon>
        <taxon>Actinomycetes</taxon>
        <taxon>Propionibacteriales</taxon>
        <taxon>Nocardioidaceae</taxon>
        <taxon>Nocardioides</taxon>
    </lineage>
</organism>
<dbReference type="GO" id="GO:0006829">
    <property type="term" value="P:zinc ion transport"/>
    <property type="evidence" value="ECO:0007669"/>
    <property type="project" value="InterPro"/>
</dbReference>
<keyword evidence="3 6" id="KW-0812">Transmembrane</keyword>
<dbReference type="PANTHER" id="PTHR13414:SF9">
    <property type="entry name" value="PROTON-COUPLED ZINC ANTIPORTER SLC30A9, MITOCHONDRIAL"/>
    <property type="match status" value="1"/>
</dbReference>
<dbReference type="SUPFAM" id="SSF161111">
    <property type="entry name" value="Cation efflux protein transmembrane domain-like"/>
    <property type="match status" value="1"/>
</dbReference>
<accession>A0A930V0X1</accession>
<dbReference type="PANTHER" id="PTHR13414">
    <property type="entry name" value="HUEL-CATION TRANSPORTER"/>
    <property type="match status" value="1"/>
</dbReference>
<evidence type="ECO:0000256" key="7">
    <source>
        <dbReference type="SAM" id="SignalP"/>
    </source>
</evidence>
<evidence type="ECO:0000313" key="10">
    <source>
        <dbReference type="Proteomes" id="UP000656804"/>
    </source>
</evidence>
<sequence>MVTVVVALLANGLLAVAKTAAAVLSGSASMTAEAAHSWSDTGNEVFLLVAEKSGNRPRDEEHPRGYGRATYVWSLVAAFGLFTLGALVSIWTGVEELRSPREDGGHYTLNYVILAVGFVLEGISFVQASRQVHGQARRWRMHPLSFVSRTSNPTLRAVFFEDSSALVGILLAATGIGLHQATGDPRFDAIGSIGIGVLLGVVAVFLMRRNMEYLLGEGLGPQLRSRVLTSLYEHPEIERITYLHVEYVGPQKLFVVAAVDLVGDDPEPDLALRFREVERQIEKDPQIVDAVLTLAPPDEPALQP</sequence>
<feature type="transmembrane region" description="Helical" evidence="6">
    <location>
        <begin position="71"/>
        <end position="91"/>
    </location>
</feature>
<keyword evidence="10" id="KW-1185">Reference proteome</keyword>
<gene>
    <name evidence="9" type="ORF">ISG29_05855</name>
</gene>
<feature type="domain" description="Cation efflux protein transmembrane" evidence="8">
    <location>
        <begin position="4"/>
        <end position="215"/>
    </location>
</feature>
<evidence type="ECO:0000256" key="5">
    <source>
        <dbReference type="ARBA" id="ARBA00023136"/>
    </source>
</evidence>
<feature type="transmembrane region" description="Helical" evidence="6">
    <location>
        <begin position="189"/>
        <end position="207"/>
    </location>
</feature>
<keyword evidence="7" id="KW-0732">Signal</keyword>
<keyword evidence="4 6" id="KW-1133">Transmembrane helix</keyword>
<evidence type="ECO:0000313" key="9">
    <source>
        <dbReference type="EMBL" id="MBF4161209.1"/>
    </source>
</evidence>
<dbReference type="InterPro" id="IPR058533">
    <property type="entry name" value="Cation_efflux_TM"/>
</dbReference>
<dbReference type="EMBL" id="JADIVZ010000002">
    <property type="protein sequence ID" value="MBF4161209.1"/>
    <property type="molecule type" value="Genomic_DNA"/>
</dbReference>
<dbReference type="Gene3D" id="1.20.1510.10">
    <property type="entry name" value="Cation efflux protein transmembrane domain"/>
    <property type="match status" value="1"/>
</dbReference>
<feature type="transmembrane region" description="Helical" evidence="6">
    <location>
        <begin position="158"/>
        <end position="177"/>
    </location>
</feature>
<comment type="subcellular location">
    <subcellularLocation>
        <location evidence="1">Membrane</location>
        <topology evidence="1">Multi-pass membrane protein</topology>
    </subcellularLocation>
</comment>
<keyword evidence="5 6" id="KW-0472">Membrane</keyword>
<dbReference type="InterPro" id="IPR027469">
    <property type="entry name" value="Cation_efflux_TMD_sf"/>
</dbReference>
<name>A0A930V0X1_9ACTN</name>
<dbReference type="AlphaFoldDB" id="A0A930V0X1"/>
<protein>
    <submittedName>
        <fullName evidence="9">Cation diffusion facilitator family transporter</fullName>
    </submittedName>
</protein>
<evidence type="ECO:0000256" key="4">
    <source>
        <dbReference type="ARBA" id="ARBA00022989"/>
    </source>
</evidence>